<evidence type="ECO:0000313" key="2">
    <source>
        <dbReference type="Proteomes" id="UP000198657"/>
    </source>
</evidence>
<gene>
    <name evidence="1" type="ORF">SAMN04487942_1738</name>
</gene>
<evidence type="ECO:0000313" key="1">
    <source>
        <dbReference type="EMBL" id="SEO10137.1"/>
    </source>
</evidence>
<dbReference type="Proteomes" id="UP000198657">
    <property type="component" value="Unassembled WGS sequence"/>
</dbReference>
<dbReference type="AlphaFoldDB" id="A0A1H8LYE5"/>
<proteinExistence type="predicted"/>
<keyword evidence="2" id="KW-1185">Reference proteome</keyword>
<name>A0A1H8LYE5_9FLAO</name>
<protein>
    <submittedName>
        <fullName evidence="1">Uncharacterized protein</fullName>
    </submittedName>
</protein>
<reference evidence="2" key="1">
    <citation type="submission" date="2016-10" db="EMBL/GenBank/DDBJ databases">
        <authorList>
            <person name="Varghese N."/>
            <person name="Submissions S."/>
        </authorList>
    </citation>
    <scope>NUCLEOTIDE SEQUENCE [LARGE SCALE GENOMIC DNA]</scope>
    <source>
        <strain evidence="2">CGMCC 1.8704</strain>
    </source>
</reference>
<dbReference type="EMBL" id="FODN01000003">
    <property type="protein sequence ID" value="SEO10137.1"/>
    <property type="molecule type" value="Genomic_DNA"/>
</dbReference>
<accession>A0A1H8LYE5</accession>
<organism evidence="1 2">
    <name type="scientific">Flavobacterium sinopsychrotolerans</name>
    <dbReference type="NCBI Taxonomy" id="604089"/>
    <lineage>
        <taxon>Bacteria</taxon>
        <taxon>Pseudomonadati</taxon>
        <taxon>Bacteroidota</taxon>
        <taxon>Flavobacteriia</taxon>
        <taxon>Flavobacteriales</taxon>
        <taxon>Flavobacteriaceae</taxon>
        <taxon>Flavobacterium</taxon>
    </lineage>
</organism>
<sequence length="85" mass="9690">MNIFFTFFLDEKSKKSFSKYKIVPATVNTLINPLRIALIFLCRKITVRISALATGSDPRVEYETRAAGVAIGKFVRCFWDKNIQA</sequence>